<sequence length="62" mass="6421">MSFLPRSVRAVLWSFIGLGGRRADADARTEDVGILTLVGVALVLVLLLVGGLVALARFVAAG</sequence>
<dbReference type="RefSeq" id="WP_340344471.1">
    <property type="nucleotide sequence ID" value="NZ_JBBKZT010000010.1"/>
</dbReference>
<keyword evidence="1" id="KW-1133">Transmembrane helix</keyword>
<dbReference type="InterPro" id="IPR021344">
    <property type="entry name" value="DUF2970"/>
</dbReference>
<evidence type="ECO:0000256" key="1">
    <source>
        <dbReference type="SAM" id="Phobius"/>
    </source>
</evidence>
<evidence type="ECO:0000313" key="2">
    <source>
        <dbReference type="EMBL" id="MEJ8849342.1"/>
    </source>
</evidence>
<protein>
    <submittedName>
        <fullName evidence="2">DUF2970 domain-containing protein</fullName>
    </submittedName>
</protein>
<keyword evidence="3" id="KW-1185">Reference proteome</keyword>
<accession>A0ABU8WP66</accession>
<comment type="caution">
    <text evidence="2">The sequence shown here is derived from an EMBL/GenBank/DDBJ whole genome shotgun (WGS) entry which is preliminary data.</text>
</comment>
<reference evidence="2 3" key="1">
    <citation type="submission" date="2024-03" db="EMBL/GenBank/DDBJ databases">
        <title>Novel species of the genus Variovorax.</title>
        <authorList>
            <person name="Liu Q."/>
            <person name="Xin Y.-H."/>
        </authorList>
    </citation>
    <scope>NUCLEOTIDE SEQUENCE [LARGE SCALE GENOMIC DNA]</scope>
    <source>
        <strain evidence="2 3">KACC 18900</strain>
    </source>
</reference>
<dbReference type="EMBL" id="JBBKZT010000010">
    <property type="protein sequence ID" value="MEJ8849342.1"/>
    <property type="molecule type" value="Genomic_DNA"/>
</dbReference>
<dbReference type="Proteomes" id="UP001385892">
    <property type="component" value="Unassembled WGS sequence"/>
</dbReference>
<proteinExistence type="predicted"/>
<gene>
    <name evidence="2" type="ORF">WKW82_22000</name>
</gene>
<evidence type="ECO:0000313" key="3">
    <source>
        <dbReference type="Proteomes" id="UP001385892"/>
    </source>
</evidence>
<feature type="transmembrane region" description="Helical" evidence="1">
    <location>
        <begin position="33"/>
        <end position="60"/>
    </location>
</feature>
<name>A0ABU8WP66_9BURK</name>
<keyword evidence="1" id="KW-0472">Membrane</keyword>
<organism evidence="2 3">
    <name type="scientific">Variovorax rhizosphaerae</name>
    <dbReference type="NCBI Taxonomy" id="1836200"/>
    <lineage>
        <taxon>Bacteria</taxon>
        <taxon>Pseudomonadati</taxon>
        <taxon>Pseudomonadota</taxon>
        <taxon>Betaproteobacteria</taxon>
        <taxon>Burkholderiales</taxon>
        <taxon>Comamonadaceae</taxon>
        <taxon>Variovorax</taxon>
    </lineage>
</organism>
<keyword evidence="1" id="KW-0812">Transmembrane</keyword>
<dbReference type="Pfam" id="PF11174">
    <property type="entry name" value="DUF2970"/>
    <property type="match status" value="1"/>
</dbReference>